<dbReference type="PROSITE" id="PS50119">
    <property type="entry name" value="ZF_BBOX"/>
    <property type="match status" value="1"/>
</dbReference>
<dbReference type="AlphaFoldDB" id="A0A1I7X8M4"/>
<dbReference type="WBParaSite" id="Hba_13929">
    <property type="protein sequence ID" value="Hba_13929"/>
    <property type="gene ID" value="Hba_13929"/>
</dbReference>
<accession>A0A1I7X8M4</accession>
<keyword evidence="1" id="KW-0479">Metal-binding</keyword>
<proteinExistence type="predicted"/>
<name>A0A1I7X8M4_HETBA</name>
<sequence>METNPISVFTISHLLDGLKRPEISPSDDKEGTKKPRTSFTKSQYLVSYVLNMAGKSADRSMDWFHPPRMRKRGQAATCEPKRKRPLLEDPFEKCSVCYFTLTETLVIAEVLRVTFLLITIFYRFKQCDVELGGFLTHNPSARRPTVLLSCGHVVCPDCHYKMKKPCETGGKNEGIHRESQFSCKTCGSWVFPLYLPSLTDLDLPRCSTPNCKSVSQVFFCNHCRNNLCCECRIKHDVIMPNHHVIEMPQGKKNQQTSFSRKHIGCVRHSQRTTSKCTGCGDIVCNKCHFAYSDMIDGKFIRHDRADIAVADLDLENVMHNPLEYESRLYSMERIARRRRIDFQNQVDVLKNEVCVHFFNIINAKLKLAVQMRLGGYPFNGCSVGIERSEYHTNCRFGMLQLAMINITVNTHLQRIFF</sequence>
<reference evidence="4" key="1">
    <citation type="submission" date="2016-11" db="UniProtKB">
        <authorList>
            <consortium name="WormBaseParasite"/>
        </authorList>
    </citation>
    <scope>IDENTIFICATION</scope>
</reference>
<evidence type="ECO:0000313" key="4">
    <source>
        <dbReference type="WBParaSite" id="Hba_13929"/>
    </source>
</evidence>
<keyword evidence="1" id="KW-0863">Zinc-finger</keyword>
<keyword evidence="3" id="KW-1185">Reference proteome</keyword>
<evidence type="ECO:0000313" key="3">
    <source>
        <dbReference type="Proteomes" id="UP000095283"/>
    </source>
</evidence>
<dbReference type="InterPro" id="IPR000315">
    <property type="entry name" value="Znf_B-box"/>
</dbReference>
<organism evidence="3 4">
    <name type="scientific">Heterorhabditis bacteriophora</name>
    <name type="common">Entomopathogenic nematode worm</name>
    <dbReference type="NCBI Taxonomy" id="37862"/>
    <lineage>
        <taxon>Eukaryota</taxon>
        <taxon>Metazoa</taxon>
        <taxon>Ecdysozoa</taxon>
        <taxon>Nematoda</taxon>
        <taxon>Chromadorea</taxon>
        <taxon>Rhabditida</taxon>
        <taxon>Rhabditina</taxon>
        <taxon>Rhabditomorpha</taxon>
        <taxon>Strongyloidea</taxon>
        <taxon>Heterorhabditidae</taxon>
        <taxon>Heterorhabditis</taxon>
    </lineage>
</organism>
<evidence type="ECO:0000256" key="1">
    <source>
        <dbReference type="PROSITE-ProRule" id="PRU00024"/>
    </source>
</evidence>
<keyword evidence="1" id="KW-0862">Zinc</keyword>
<evidence type="ECO:0000259" key="2">
    <source>
        <dbReference type="PROSITE" id="PS50119"/>
    </source>
</evidence>
<feature type="domain" description="B box-type" evidence="2">
    <location>
        <begin position="201"/>
        <end position="247"/>
    </location>
</feature>
<protein>
    <submittedName>
        <fullName evidence="4">B box-type domain-containing protein</fullName>
    </submittedName>
</protein>
<dbReference type="Proteomes" id="UP000095283">
    <property type="component" value="Unplaced"/>
</dbReference>
<dbReference type="GO" id="GO:0008270">
    <property type="term" value="F:zinc ion binding"/>
    <property type="evidence" value="ECO:0007669"/>
    <property type="project" value="UniProtKB-KW"/>
</dbReference>